<evidence type="ECO:0000313" key="7">
    <source>
        <dbReference type="EMBL" id="GIH97811.1"/>
    </source>
</evidence>
<feature type="chain" id="PRO_5035193033" description="Peptidase M10 metallopeptidase domain-containing protein" evidence="5">
    <location>
        <begin position="23"/>
        <end position="316"/>
    </location>
</feature>
<accession>A0A8J3SNT7</accession>
<proteinExistence type="predicted"/>
<keyword evidence="2" id="KW-0479">Metal-binding</keyword>
<dbReference type="EMBL" id="BOOJ01000102">
    <property type="protein sequence ID" value="GIH97811.1"/>
    <property type="molecule type" value="Genomic_DNA"/>
</dbReference>
<dbReference type="AlphaFoldDB" id="A0A8J3SNT7"/>
<gene>
    <name evidence="7" type="ORF">Psi01_84410</name>
</gene>
<comment type="caution">
    <text evidence="7">The sequence shown here is derived from an EMBL/GenBank/DDBJ whole genome shotgun (WGS) entry which is preliminary data.</text>
</comment>
<evidence type="ECO:0000313" key="8">
    <source>
        <dbReference type="Proteomes" id="UP000619788"/>
    </source>
</evidence>
<dbReference type="RefSeq" id="WP_204069793.1">
    <property type="nucleotide sequence ID" value="NZ_BOOJ01000102.1"/>
</dbReference>
<feature type="domain" description="Peptidase M10 metallopeptidase" evidence="6">
    <location>
        <begin position="235"/>
        <end position="314"/>
    </location>
</feature>
<reference evidence="7 8" key="1">
    <citation type="submission" date="2021-01" db="EMBL/GenBank/DDBJ databases">
        <title>Whole genome shotgun sequence of Planobispora siamensis NBRC 107568.</title>
        <authorList>
            <person name="Komaki H."/>
            <person name="Tamura T."/>
        </authorList>
    </citation>
    <scope>NUCLEOTIDE SEQUENCE [LARGE SCALE GENOMIC DNA]</scope>
    <source>
        <strain evidence="7 8">NBRC 107568</strain>
    </source>
</reference>
<organism evidence="7 8">
    <name type="scientific">Planobispora siamensis</name>
    <dbReference type="NCBI Taxonomy" id="936338"/>
    <lineage>
        <taxon>Bacteria</taxon>
        <taxon>Bacillati</taxon>
        <taxon>Actinomycetota</taxon>
        <taxon>Actinomycetes</taxon>
        <taxon>Streptosporangiales</taxon>
        <taxon>Streptosporangiaceae</taxon>
        <taxon>Planobispora</taxon>
    </lineage>
</organism>
<dbReference type="Pfam" id="PF00413">
    <property type="entry name" value="Peptidase_M10"/>
    <property type="match status" value="1"/>
</dbReference>
<feature type="signal peptide" evidence="5">
    <location>
        <begin position="1"/>
        <end position="22"/>
    </location>
</feature>
<dbReference type="InterPro" id="IPR001818">
    <property type="entry name" value="Pept_M10_metallopeptidase"/>
</dbReference>
<keyword evidence="4" id="KW-0862">Zinc</keyword>
<dbReference type="GO" id="GO:0031012">
    <property type="term" value="C:extracellular matrix"/>
    <property type="evidence" value="ECO:0007669"/>
    <property type="project" value="InterPro"/>
</dbReference>
<keyword evidence="3" id="KW-0378">Hydrolase</keyword>
<keyword evidence="1" id="KW-0645">Protease</keyword>
<dbReference type="Proteomes" id="UP000619788">
    <property type="component" value="Unassembled WGS sequence"/>
</dbReference>
<evidence type="ECO:0000256" key="5">
    <source>
        <dbReference type="SAM" id="SignalP"/>
    </source>
</evidence>
<dbReference type="GO" id="GO:0008270">
    <property type="term" value="F:zinc ion binding"/>
    <property type="evidence" value="ECO:0007669"/>
    <property type="project" value="InterPro"/>
</dbReference>
<evidence type="ECO:0000256" key="2">
    <source>
        <dbReference type="ARBA" id="ARBA00022723"/>
    </source>
</evidence>
<name>A0A8J3SNT7_9ACTN</name>
<keyword evidence="8" id="KW-1185">Reference proteome</keyword>
<evidence type="ECO:0000256" key="1">
    <source>
        <dbReference type="ARBA" id="ARBA00022670"/>
    </source>
</evidence>
<evidence type="ECO:0000256" key="4">
    <source>
        <dbReference type="ARBA" id="ARBA00022833"/>
    </source>
</evidence>
<protein>
    <recommendedName>
        <fullName evidence="6">Peptidase M10 metallopeptidase domain-containing protein</fullName>
    </recommendedName>
</protein>
<sequence length="316" mass="33188">MFPVALSGFAASAVLVTSVAWSVDELLPGAAASPAGTGTVAAFAAGAASDTDGLRVTVDAFYPDGHTESWSEHAGHAEPVEAAEAAALKKAKKTSWGTKKTAGKATKSKALAATASRAQCRDGAYTLAGWRVNGNLRWYYNASGAPSTVSRTALTSIKAAAQTLVGAQNQCGLRGPFKVAQQYRGATKLVPAVTATSKSTSCGKNDNYSTVGWKRMTTSALAVTCTWWTSDRKVVSADIAINSKYRWFTSKPARCSSTFDLRSVLTHEWGHAYGLNHVSPTTHGTQVMASTIKSCTSVNTLGAGDYSAMRKLYGLR</sequence>
<dbReference type="InterPro" id="IPR024079">
    <property type="entry name" value="MetalloPept_cat_dom_sf"/>
</dbReference>
<dbReference type="GO" id="GO:0006508">
    <property type="term" value="P:proteolysis"/>
    <property type="evidence" value="ECO:0007669"/>
    <property type="project" value="UniProtKB-KW"/>
</dbReference>
<dbReference type="GO" id="GO:0004222">
    <property type="term" value="F:metalloendopeptidase activity"/>
    <property type="evidence" value="ECO:0007669"/>
    <property type="project" value="InterPro"/>
</dbReference>
<evidence type="ECO:0000259" key="6">
    <source>
        <dbReference type="Pfam" id="PF00413"/>
    </source>
</evidence>
<dbReference type="SUPFAM" id="SSF55486">
    <property type="entry name" value="Metalloproteases ('zincins'), catalytic domain"/>
    <property type="match status" value="1"/>
</dbReference>
<evidence type="ECO:0000256" key="3">
    <source>
        <dbReference type="ARBA" id="ARBA00022801"/>
    </source>
</evidence>
<keyword evidence="5" id="KW-0732">Signal</keyword>
<dbReference type="Gene3D" id="3.40.390.10">
    <property type="entry name" value="Collagenase (Catalytic Domain)"/>
    <property type="match status" value="1"/>
</dbReference>